<dbReference type="Pfam" id="PF01370">
    <property type="entry name" value="Epimerase"/>
    <property type="match status" value="1"/>
</dbReference>
<gene>
    <name evidence="3" type="ORF">A2840_02550</name>
</gene>
<evidence type="ECO:0000313" key="3">
    <source>
        <dbReference type="EMBL" id="OGY46194.1"/>
    </source>
</evidence>
<evidence type="ECO:0000259" key="2">
    <source>
        <dbReference type="Pfam" id="PF01370"/>
    </source>
</evidence>
<organism evidence="3 4">
    <name type="scientific">Candidatus Buchananbacteria bacterium RIFCSPHIGHO2_01_FULL_47_11b</name>
    <dbReference type="NCBI Taxonomy" id="1797537"/>
    <lineage>
        <taxon>Bacteria</taxon>
        <taxon>Candidatus Buchananiibacteriota</taxon>
    </lineage>
</organism>
<dbReference type="AlphaFoldDB" id="A0A1G1Y1Y9"/>
<dbReference type="EMBL" id="MHIG01000035">
    <property type="protein sequence ID" value="OGY46194.1"/>
    <property type="molecule type" value="Genomic_DNA"/>
</dbReference>
<accession>A0A1G1Y1Y9</accession>
<sequence length="301" mass="33822">MHILVTGGSGFLGKHLCRALISAGHTVLNIDKKLFSEVETIQADVMDQVKIEQYFAGKDAVFHLASYIEAGESVEQPEKYLQNNIMGTLSVLEAMRKHDVKRFLFSSSAAVYGNPLHTPIKEDERTIPINPYGVTKMAMEGLVSSYVESYGFTGVALRYFNLYGPGEDHVPETHAIPRFIQQINKGEDVTIWGDGSHKRDFVYIDDIVRAHLLALELPQSYHYMNLSGKNATSVIDVIHMLETILGKQANVKHFEFRPGDPLELFADASKAKEVLKWEPQIGLEEGLQKTVEWFRSQTHTA</sequence>
<feature type="domain" description="NAD-dependent epimerase/dehydratase" evidence="2">
    <location>
        <begin position="3"/>
        <end position="220"/>
    </location>
</feature>
<dbReference type="InterPro" id="IPR001509">
    <property type="entry name" value="Epimerase_deHydtase"/>
</dbReference>
<dbReference type="InterPro" id="IPR036291">
    <property type="entry name" value="NAD(P)-bd_dom_sf"/>
</dbReference>
<name>A0A1G1Y1Y9_9BACT</name>
<evidence type="ECO:0000313" key="4">
    <source>
        <dbReference type="Proteomes" id="UP000178385"/>
    </source>
</evidence>
<protein>
    <recommendedName>
        <fullName evidence="2">NAD-dependent epimerase/dehydratase domain-containing protein</fullName>
    </recommendedName>
</protein>
<dbReference type="Proteomes" id="UP000178385">
    <property type="component" value="Unassembled WGS sequence"/>
</dbReference>
<dbReference type="Gene3D" id="3.40.50.720">
    <property type="entry name" value="NAD(P)-binding Rossmann-like Domain"/>
    <property type="match status" value="1"/>
</dbReference>
<dbReference type="SUPFAM" id="SSF51735">
    <property type="entry name" value="NAD(P)-binding Rossmann-fold domains"/>
    <property type="match status" value="1"/>
</dbReference>
<comment type="similarity">
    <text evidence="1">Belongs to the NAD(P)-dependent epimerase/dehydratase family.</text>
</comment>
<evidence type="ECO:0000256" key="1">
    <source>
        <dbReference type="ARBA" id="ARBA00007637"/>
    </source>
</evidence>
<reference evidence="3 4" key="1">
    <citation type="journal article" date="2016" name="Nat. Commun.">
        <title>Thousands of microbial genomes shed light on interconnected biogeochemical processes in an aquifer system.</title>
        <authorList>
            <person name="Anantharaman K."/>
            <person name="Brown C.T."/>
            <person name="Hug L.A."/>
            <person name="Sharon I."/>
            <person name="Castelle C.J."/>
            <person name="Probst A.J."/>
            <person name="Thomas B.C."/>
            <person name="Singh A."/>
            <person name="Wilkins M.J."/>
            <person name="Karaoz U."/>
            <person name="Brodie E.L."/>
            <person name="Williams K.H."/>
            <person name="Hubbard S.S."/>
            <person name="Banfield J.F."/>
        </authorList>
    </citation>
    <scope>NUCLEOTIDE SEQUENCE [LARGE SCALE GENOMIC DNA]</scope>
</reference>
<dbReference type="PANTHER" id="PTHR43000">
    <property type="entry name" value="DTDP-D-GLUCOSE 4,6-DEHYDRATASE-RELATED"/>
    <property type="match status" value="1"/>
</dbReference>
<comment type="caution">
    <text evidence="3">The sequence shown here is derived from an EMBL/GenBank/DDBJ whole genome shotgun (WGS) entry which is preliminary data.</text>
</comment>
<proteinExistence type="inferred from homology"/>